<dbReference type="GO" id="GO:0012505">
    <property type="term" value="C:endomembrane system"/>
    <property type="evidence" value="ECO:0007669"/>
    <property type="project" value="UniProtKB-SubCell"/>
</dbReference>
<dbReference type="InterPro" id="IPR051788">
    <property type="entry name" value="MFS_Transporter"/>
</dbReference>
<feature type="transmembrane region" description="Helical" evidence="7">
    <location>
        <begin position="76"/>
        <end position="94"/>
    </location>
</feature>
<evidence type="ECO:0000259" key="8">
    <source>
        <dbReference type="PROSITE" id="PS50850"/>
    </source>
</evidence>
<evidence type="ECO:0000256" key="5">
    <source>
        <dbReference type="ARBA" id="ARBA00022989"/>
    </source>
</evidence>
<feature type="transmembrane region" description="Helical" evidence="7">
    <location>
        <begin position="359"/>
        <end position="380"/>
    </location>
</feature>
<feature type="transmembrane region" description="Helical" evidence="7">
    <location>
        <begin position="139"/>
        <end position="156"/>
    </location>
</feature>
<reference evidence="9 10" key="1">
    <citation type="submission" date="2019-02" db="EMBL/GenBank/DDBJ databases">
        <title>Hyunsoonleella sp., isolated from marine sediment.</title>
        <authorList>
            <person name="Liu B.-T."/>
        </authorList>
    </citation>
    <scope>NUCLEOTIDE SEQUENCE [LARGE SCALE GENOMIC DNA]</scope>
    <source>
        <strain evidence="9 10">T58</strain>
    </source>
</reference>
<evidence type="ECO:0000313" key="9">
    <source>
        <dbReference type="EMBL" id="TBN02623.1"/>
    </source>
</evidence>
<sequence length="390" mass="42166">MESINKNRLFLGSCLALITTAMTFAIRARLETVFGPEGVGLTLEQIGYAFAPAFFGFTIAMIIGGPLVDLLGIKKITWMAFITHAVGIVLTLMADSMTSLFIATLFIGIGNGFVEAALNPMVASMYPEEKTKMLNRFHVWFPGGIVIGALVGWLVMDVMGLSWQIMVGTLFIPLVIYGALFWGQKIPVTERVQMGVSNKKMFSSVLKPLFLFMVACMFLTAASELGTTQRIESLLKESVAKPLLVLAFINGIMALGRLFAGQVVHKLSPSGMLLYSAIFTFIGLWMLTVTSGGMVFVAAAVFAIGVTFFWPTMLGFVAEYLPETGALGLSIMGGAGMFSVSIVLPIMGNLMDNADASEALRTMSILPAILIVAFLGLHIYMKKRNTKVEA</sequence>
<feature type="transmembrane region" description="Helical" evidence="7">
    <location>
        <begin position="100"/>
        <end position="118"/>
    </location>
</feature>
<dbReference type="InterPro" id="IPR020846">
    <property type="entry name" value="MFS_dom"/>
</dbReference>
<dbReference type="InterPro" id="IPR036259">
    <property type="entry name" value="MFS_trans_sf"/>
</dbReference>
<accession>A0A4V2J9Z1</accession>
<proteinExistence type="inferred from homology"/>
<dbReference type="SUPFAM" id="SSF103473">
    <property type="entry name" value="MFS general substrate transporter"/>
    <property type="match status" value="1"/>
</dbReference>
<dbReference type="EMBL" id="SIRT01000009">
    <property type="protein sequence ID" value="TBN02623.1"/>
    <property type="molecule type" value="Genomic_DNA"/>
</dbReference>
<feature type="domain" description="Major facilitator superfamily (MFS) profile" evidence="8">
    <location>
        <begin position="1"/>
        <end position="385"/>
    </location>
</feature>
<dbReference type="GO" id="GO:0016020">
    <property type="term" value="C:membrane"/>
    <property type="evidence" value="ECO:0007669"/>
    <property type="project" value="TreeGrafter"/>
</dbReference>
<keyword evidence="6 7" id="KW-0472">Membrane</keyword>
<feature type="transmembrane region" description="Helical" evidence="7">
    <location>
        <begin position="204"/>
        <end position="223"/>
    </location>
</feature>
<evidence type="ECO:0000256" key="2">
    <source>
        <dbReference type="ARBA" id="ARBA00008335"/>
    </source>
</evidence>
<keyword evidence="5 7" id="KW-1133">Transmembrane helix</keyword>
<comment type="similarity">
    <text evidence="2">Belongs to the major facilitator superfamily.</text>
</comment>
<gene>
    <name evidence="9" type="ORF">EYD45_10845</name>
</gene>
<keyword evidence="4 7" id="KW-0812">Transmembrane</keyword>
<evidence type="ECO:0000313" key="10">
    <source>
        <dbReference type="Proteomes" id="UP000291142"/>
    </source>
</evidence>
<evidence type="ECO:0000256" key="6">
    <source>
        <dbReference type="ARBA" id="ARBA00023136"/>
    </source>
</evidence>
<dbReference type="RefSeq" id="WP_130964577.1">
    <property type="nucleotide sequence ID" value="NZ_SIRT01000009.1"/>
</dbReference>
<dbReference type="AlphaFoldDB" id="A0A4V2J9Z1"/>
<dbReference type="InterPro" id="IPR011701">
    <property type="entry name" value="MFS"/>
</dbReference>
<dbReference type="GO" id="GO:0022857">
    <property type="term" value="F:transmembrane transporter activity"/>
    <property type="evidence" value="ECO:0007669"/>
    <property type="project" value="InterPro"/>
</dbReference>
<feature type="transmembrane region" description="Helical" evidence="7">
    <location>
        <begin position="49"/>
        <end position="69"/>
    </location>
</feature>
<dbReference type="OrthoDB" id="9783757at2"/>
<keyword evidence="3" id="KW-0813">Transport</keyword>
<dbReference type="Gene3D" id="1.20.1250.20">
    <property type="entry name" value="MFS general substrate transporter like domains"/>
    <property type="match status" value="1"/>
</dbReference>
<name>A0A4V2J9Z1_9FLAO</name>
<evidence type="ECO:0000256" key="3">
    <source>
        <dbReference type="ARBA" id="ARBA00022448"/>
    </source>
</evidence>
<organism evidence="9 10">
    <name type="scientific">Hyunsoonleella flava</name>
    <dbReference type="NCBI Taxonomy" id="2527939"/>
    <lineage>
        <taxon>Bacteria</taxon>
        <taxon>Pseudomonadati</taxon>
        <taxon>Bacteroidota</taxon>
        <taxon>Flavobacteriia</taxon>
        <taxon>Flavobacteriales</taxon>
        <taxon>Flavobacteriaceae</taxon>
    </lineage>
</organism>
<evidence type="ECO:0000256" key="4">
    <source>
        <dbReference type="ARBA" id="ARBA00022692"/>
    </source>
</evidence>
<evidence type="ECO:0000256" key="7">
    <source>
        <dbReference type="SAM" id="Phobius"/>
    </source>
</evidence>
<feature type="transmembrane region" description="Helical" evidence="7">
    <location>
        <begin position="295"/>
        <end position="318"/>
    </location>
</feature>
<dbReference type="Proteomes" id="UP000291142">
    <property type="component" value="Unassembled WGS sequence"/>
</dbReference>
<dbReference type="Pfam" id="PF07690">
    <property type="entry name" value="MFS_1"/>
    <property type="match status" value="1"/>
</dbReference>
<feature type="transmembrane region" description="Helical" evidence="7">
    <location>
        <begin position="325"/>
        <end position="347"/>
    </location>
</feature>
<comment type="subcellular location">
    <subcellularLocation>
        <location evidence="1">Endomembrane system</location>
        <topology evidence="1">Multi-pass membrane protein</topology>
    </subcellularLocation>
</comment>
<feature type="transmembrane region" description="Helical" evidence="7">
    <location>
        <begin position="162"/>
        <end position="183"/>
    </location>
</feature>
<dbReference type="PROSITE" id="PS50850">
    <property type="entry name" value="MFS"/>
    <property type="match status" value="1"/>
</dbReference>
<feature type="transmembrane region" description="Helical" evidence="7">
    <location>
        <begin position="243"/>
        <end position="260"/>
    </location>
</feature>
<comment type="caution">
    <text evidence="9">The sequence shown here is derived from an EMBL/GenBank/DDBJ whole genome shotgun (WGS) entry which is preliminary data.</text>
</comment>
<protein>
    <submittedName>
        <fullName evidence="9">MFS transporter</fullName>
    </submittedName>
</protein>
<feature type="transmembrane region" description="Helical" evidence="7">
    <location>
        <begin position="272"/>
        <end position="289"/>
    </location>
</feature>
<keyword evidence="10" id="KW-1185">Reference proteome</keyword>
<dbReference type="PANTHER" id="PTHR23514">
    <property type="entry name" value="BYPASS OF STOP CODON PROTEIN 6"/>
    <property type="match status" value="1"/>
</dbReference>
<dbReference type="PANTHER" id="PTHR23514:SF3">
    <property type="entry name" value="BYPASS OF STOP CODON PROTEIN 6"/>
    <property type="match status" value="1"/>
</dbReference>
<evidence type="ECO:0000256" key="1">
    <source>
        <dbReference type="ARBA" id="ARBA00004127"/>
    </source>
</evidence>